<dbReference type="SMART" id="SM00857">
    <property type="entry name" value="Resolvase"/>
    <property type="match status" value="1"/>
</dbReference>
<dbReference type="Gene3D" id="3.90.1750.20">
    <property type="entry name" value="Putative Large Serine Recombinase, Chain B, Domain 2"/>
    <property type="match status" value="1"/>
</dbReference>
<dbReference type="InterPro" id="IPR011109">
    <property type="entry name" value="DNA_bind_recombinase_dom"/>
</dbReference>
<dbReference type="PROSITE" id="PS00397">
    <property type="entry name" value="RECOMBINASES_1"/>
    <property type="match status" value="1"/>
</dbReference>
<evidence type="ECO:0000256" key="5">
    <source>
        <dbReference type="PROSITE-ProRule" id="PRU10137"/>
    </source>
</evidence>
<dbReference type="PROSITE" id="PS51736">
    <property type="entry name" value="RECOMBINASES_3"/>
    <property type="match status" value="1"/>
</dbReference>
<dbReference type="PANTHER" id="PTHR30461">
    <property type="entry name" value="DNA-INVERTASE FROM LAMBDOID PROPHAGE"/>
    <property type="match status" value="1"/>
</dbReference>
<keyword evidence="10" id="KW-1185">Reference proteome</keyword>
<dbReference type="RefSeq" id="WP_133797850.1">
    <property type="nucleotide sequence ID" value="NZ_SNWQ01000001.1"/>
</dbReference>
<dbReference type="AlphaFoldDB" id="A0A4R6KQ73"/>
<evidence type="ECO:0000313" key="10">
    <source>
        <dbReference type="Proteomes" id="UP000295388"/>
    </source>
</evidence>
<dbReference type="InterPro" id="IPR006118">
    <property type="entry name" value="Recombinase_CS"/>
</dbReference>
<dbReference type="CDD" id="cd00338">
    <property type="entry name" value="Ser_Recombinase"/>
    <property type="match status" value="1"/>
</dbReference>
<dbReference type="GO" id="GO:0000150">
    <property type="term" value="F:DNA strand exchange activity"/>
    <property type="evidence" value="ECO:0007669"/>
    <property type="project" value="InterPro"/>
</dbReference>
<dbReference type="Gene3D" id="3.40.50.1390">
    <property type="entry name" value="Resolvase, N-terminal catalytic domain"/>
    <property type="match status" value="1"/>
</dbReference>
<dbReference type="OrthoDB" id="4500247at2"/>
<dbReference type="InterPro" id="IPR006119">
    <property type="entry name" value="Resolv_N"/>
</dbReference>
<dbReference type="InterPro" id="IPR036162">
    <property type="entry name" value="Resolvase-like_N_sf"/>
</dbReference>
<dbReference type="Pfam" id="PF13408">
    <property type="entry name" value="Zn_ribbon_recom"/>
    <property type="match status" value="1"/>
</dbReference>
<comment type="caution">
    <text evidence="9">The sequence shown here is derived from an EMBL/GenBank/DDBJ whole genome shotgun (WGS) entry which is preliminary data.</text>
</comment>
<keyword evidence="3" id="KW-0233">DNA recombination</keyword>
<evidence type="ECO:0000259" key="7">
    <source>
        <dbReference type="PROSITE" id="PS51736"/>
    </source>
</evidence>
<dbReference type="InterPro" id="IPR025827">
    <property type="entry name" value="Zn_ribbon_recom_dom"/>
</dbReference>
<dbReference type="InterPro" id="IPR050639">
    <property type="entry name" value="SSR_resolvase"/>
</dbReference>
<evidence type="ECO:0000313" key="9">
    <source>
        <dbReference type="EMBL" id="TDO54234.1"/>
    </source>
</evidence>
<reference evidence="9 10" key="1">
    <citation type="submission" date="2019-03" db="EMBL/GenBank/DDBJ databases">
        <title>Genomic Encyclopedia of Type Strains, Phase III (KMG-III): the genomes of soil and plant-associated and newly described type strains.</title>
        <authorList>
            <person name="Whitman W."/>
        </authorList>
    </citation>
    <scope>NUCLEOTIDE SEQUENCE [LARGE SCALE GENOMIC DNA]</scope>
    <source>
        <strain evidence="9 10">VKM Ac-2527</strain>
    </source>
</reference>
<evidence type="ECO:0000256" key="3">
    <source>
        <dbReference type="ARBA" id="ARBA00023172"/>
    </source>
</evidence>
<evidence type="ECO:0000256" key="2">
    <source>
        <dbReference type="ARBA" id="ARBA00023125"/>
    </source>
</evidence>
<dbReference type="GO" id="GO:0015074">
    <property type="term" value="P:DNA integration"/>
    <property type="evidence" value="ECO:0007669"/>
    <property type="project" value="UniProtKB-KW"/>
</dbReference>
<evidence type="ECO:0000256" key="4">
    <source>
        <dbReference type="PIRSR" id="PIRSR606118-50"/>
    </source>
</evidence>
<protein>
    <submittedName>
        <fullName evidence="9">Site-specific DNA recombinase</fullName>
    </submittedName>
</protein>
<dbReference type="SUPFAM" id="SSF53041">
    <property type="entry name" value="Resolvase-like"/>
    <property type="match status" value="1"/>
</dbReference>
<sequence>MKVALYARVSTERQAERGTIGSQLAVLREHVTATGHELISEYVDDGHSGGRLDRPGLDALRDAAESGLFEAVWCLSPDRLARAYAYQVLVLDELARFGVAVHFTDAPDLAADDPQAVLLTQVQGVIAEYEKAKIAERYRRGKLFRARAGEITTWKAPYGYRRVARSAATGPAHLEVYEPEAVVVRRIFTDRAGGTTIREICRRLNADAVPSPTGRPTWGHSTLSRLLRNEAYVGRVYYNRTETVSAAAPAWRTRQVARSREEWISIDCPAIITDEQFQAVSRVAYDNSQWSPRRAEPGAFLLKGLVKCGVCRVGTNCHKMRGRNGAWHRYYYCRNHDPLRAGGEERRCPERNIRADALDEFVFDHVRAALTEPALLLAGEQAVALTQPVPDDELLGAELARLDRKIDSATAERRRLVDLFQAGLIEMPELQRRSREVATRHNELTAKRAALAAERTALAHGNLLRRRVTDFANQIRGVIDQLDRPQRQQLMRLLIEDVNVTGSHVHIQLRIPLDPPDPAHIGPRTPAPKPDGAQSVSSKDRLRSLGELQRPMVRRGVLQHFRPHHHCLRGTKNEELARPRRRRRSTRGRACRDARSRCRSCSDGFADWLEGRHFWGCPCELGRGWRPAECRSGAVGVHQGVGRAGAGGGGE</sequence>
<name>A0A4R6KQ73_9ACTN</name>
<accession>A0A4R6KQ73</accession>
<dbReference type="Pfam" id="PF00239">
    <property type="entry name" value="Resolvase"/>
    <property type="match status" value="1"/>
</dbReference>
<feature type="domain" description="Resolvase/invertase-type recombinase catalytic" evidence="7">
    <location>
        <begin position="2"/>
        <end position="149"/>
    </location>
</feature>
<dbReference type="InterPro" id="IPR038109">
    <property type="entry name" value="DNA_bind_recomb_sf"/>
</dbReference>
<dbReference type="Proteomes" id="UP000295388">
    <property type="component" value="Unassembled WGS sequence"/>
</dbReference>
<dbReference type="PROSITE" id="PS51737">
    <property type="entry name" value="RECOMBINASE_DNA_BIND"/>
    <property type="match status" value="1"/>
</dbReference>
<feature type="region of interest" description="Disordered" evidence="6">
    <location>
        <begin position="511"/>
        <end position="540"/>
    </location>
</feature>
<keyword evidence="1" id="KW-0229">DNA integration</keyword>
<gene>
    <name evidence="9" type="ORF">EV643_10115</name>
</gene>
<evidence type="ECO:0000256" key="6">
    <source>
        <dbReference type="SAM" id="MobiDB-lite"/>
    </source>
</evidence>
<evidence type="ECO:0000259" key="8">
    <source>
        <dbReference type="PROSITE" id="PS51737"/>
    </source>
</evidence>
<organism evidence="9 10">
    <name type="scientific">Kribbella caucasensis</name>
    <dbReference type="NCBI Taxonomy" id="2512215"/>
    <lineage>
        <taxon>Bacteria</taxon>
        <taxon>Bacillati</taxon>
        <taxon>Actinomycetota</taxon>
        <taxon>Actinomycetes</taxon>
        <taxon>Propionibacteriales</taxon>
        <taxon>Kribbellaceae</taxon>
        <taxon>Kribbella</taxon>
    </lineage>
</organism>
<proteinExistence type="predicted"/>
<dbReference type="Pfam" id="PF07508">
    <property type="entry name" value="Recombinase"/>
    <property type="match status" value="1"/>
</dbReference>
<dbReference type="PANTHER" id="PTHR30461:SF23">
    <property type="entry name" value="DNA RECOMBINASE-RELATED"/>
    <property type="match status" value="1"/>
</dbReference>
<keyword evidence="2" id="KW-0238">DNA-binding</keyword>
<dbReference type="EMBL" id="SNWQ01000001">
    <property type="protein sequence ID" value="TDO54234.1"/>
    <property type="molecule type" value="Genomic_DNA"/>
</dbReference>
<feature type="active site" description="O-(5'-phospho-DNA)-serine intermediate" evidence="4 5">
    <location>
        <position position="10"/>
    </location>
</feature>
<dbReference type="GO" id="GO:0003677">
    <property type="term" value="F:DNA binding"/>
    <property type="evidence" value="ECO:0007669"/>
    <property type="project" value="UniProtKB-KW"/>
</dbReference>
<evidence type="ECO:0000256" key="1">
    <source>
        <dbReference type="ARBA" id="ARBA00022908"/>
    </source>
</evidence>
<feature type="domain" description="Recombinase" evidence="8">
    <location>
        <begin position="157"/>
        <end position="290"/>
    </location>
</feature>